<evidence type="ECO:0000313" key="8">
    <source>
        <dbReference type="EMBL" id="MED7828055.1"/>
    </source>
</evidence>
<evidence type="ECO:0000256" key="2">
    <source>
        <dbReference type="ARBA" id="ARBA00022723"/>
    </source>
</evidence>
<accession>A0ABU7FVZ7</accession>
<dbReference type="InterPro" id="IPR013149">
    <property type="entry name" value="ADH-like_C"/>
</dbReference>
<dbReference type="InterPro" id="IPR036291">
    <property type="entry name" value="NAD(P)-bd_dom_sf"/>
</dbReference>
<dbReference type="Pfam" id="PF08240">
    <property type="entry name" value="ADH_N"/>
    <property type="match status" value="1"/>
</dbReference>
<feature type="domain" description="Enoyl reductase (ER)" evidence="7">
    <location>
        <begin position="18"/>
        <end position="373"/>
    </location>
</feature>
<evidence type="ECO:0000256" key="1">
    <source>
        <dbReference type="ARBA" id="ARBA00008072"/>
    </source>
</evidence>
<dbReference type="PANTHER" id="PTHR43880:SF12">
    <property type="entry name" value="ALCOHOL DEHYDROGENASE CLASS-3"/>
    <property type="match status" value="1"/>
</dbReference>
<keyword evidence="2 6" id="KW-0479">Metal-binding</keyword>
<comment type="cofactor">
    <cofactor evidence="6">
        <name>Zn(2+)</name>
        <dbReference type="ChEBI" id="CHEBI:29105"/>
    </cofactor>
</comment>
<dbReference type="InterPro" id="IPR020843">
    <property type="entry name" value="ER"/>
</dbReference>
<dbReference type="InterPro" id="IPR011032">
    <property type="entry name" value="GroES-like_sf"/>
</dbReference>
<evidence type="ECO:0000259" key="7">
    <source>
        <dbReference type="SMART" id="SM00829"/>
    </source>
</evidence>
<evidence type="ECO:0000256" key="3">
    <source>
        <dbReference type="ARBA" id="ARBA00022833"/>
    </source>
</evidence>
<protein>
    <submittedName>
        <fullName evidence="8">Zinc-dependent alcohol dehydrogenase family protein</fullName>
    </submittedName>
</protein>
<dbReference type="InterPro" id="IPR013154">
    <property type="entry name" value="ADH-like_N"/>
</dbReference>
<keyword evidence="4" id="KW-0560">Oxidoreductase</keyword>
<evidence type="ECO:0000256" key="5">
    <source>
        <dbReference type="ARBA" id="ARBA00023027"/>
    </source>
</evidence>
<dbReference type="Gene3D" id="3.40.50.720">
    <property type="entry name" value="NAD(P)-binding Rossmann-like Domain"/>
    <property type="match status" value="1"/>
</dbReference>
<dbReference type="InterPro" id="IPR002328">
    <property type="entry name" value="ADH_Zn_CS"/>
</dbReference>
<dbReference type="SMART" id="SM00829">
    <property type="entry name" value="PKS_ER"/>
    <property type="match status" value="1"/>
</dbReference>
<dbReference type="PROSITE" id="PS00059">
    <property type="entry name" value="ADH_ZINC"/>
    <property type="match status" value="1"/>
</dbReference>
<dbReference type="EMBL" id="JAYWVC010000306">
    <property type="protein sequence ID" value="MED7828055.1"/>
    <property type="molecule type" value="Genomic_DNA"/>
</dbReference>
<organism evidence="8 9">
    <name type="scientific">Streptomyces chiangmaiensis</name>
    <dbReference type="NCBI Taxonomy" id="766497"/>
    <lineage>
        <taxon>Bacteria</taxon>
        <taxon>Bacillati</taxon>
        <taxon>Actinomycetota</taxon>
        <taxon>Actinomycetes</taxon>
        <taxon>Kitasatosporales</taxon>
        <taxon>Streptomycetaceae</taxon>
        <taxon>Streptomyces</taxon>
    </lineage>
</organism>
<comment type="caution">
    <text evidence="8">The sequence shown here is derived from an EMBL/GenBank/DDBJ whole genome shotgun (WGS) entry which is preliminary data.</text>
</comment>
<evidence type="ECO:0000256" key="4">
    <source>
        <dbReference type="ARBA" id="ARBA00023002"/>
    </source>
</evidence>
<reference evidence="8" key="1">
    <citation type="submission" date="2024-01" db="EMBL/GenBank/DDBJ databases">
        <title>First draft genome sequence data of TA4-1, the type strain of Gram-positive actinobacterium Streptomyces chiangmaiensis.</title>
        <authorList>
            <person name="Yasawong M."/>
            <person name="Nantapong N."/>
        </authorList>
    </citation>
    <scope>NUCLEOTIDE SEQUENCE</scope>
    <source>
        <strain evidence="8">TA4-1</strain>
    </source>
</reference>
<gene>
    <name evidence="8" type="ORF">VXC91_40775</name>
</gene>
<dbReference type="CDD" id="cd08281">
    <property type="entry name" value="liver_ADH_like1"/>
    <property type="match status" value="1"/>
</dbReference>
<keyword evidence="9" id="KW-1185">Reference proteome</keyword>
<evidence type="ECO:0000256" key="6">
    <source>
        <dbReference type="RuleBase" id="RU361277"/>
    </source>
</evidence>
<comment type="similarity">
    <text evidence="1 6">Belongs to the zinc-containing alcohol dehydrogenase family.</text>
</comment>
<dbReference type="SUPFAM" id="SSF51735">
    <property type="entry name" value="NAD(P)-binding Rossmann-fold domains"/>
    <property type="match status" value="1"/>
</dbReference>
<proteinExistence type="inferred from homology"/>
<evidence type="ECO:0000313" key="9">
    <source>
        <dbReference type="Proteomes" id="UP001333996"/>
    </source>
</evidence>
<dbReference type="Gene3D" id="3.90.180.10">
    <property type="entry name" value="Medium-chain alcohol dehydrogenases, catalytic domain"/>
    <property type="match status" value="1"/>
</dbReference>
<dbReference type="Proteomes" id="UP001333996">
    <property type="component" value="Unassembled WGS sequence"/>
</dbReference>
<keyword evidence="5" id="KW-0520">NAD</keyword>
<sequence length="386" mass="38944">MIETKAAVLTGTATPPYATNPVVHIEDVQLTPPGSGEVLVRIAAAGLCHSDLSVINGDRPRPLPMVLGHEAAGVVEETGPGVSDVQPGDHVVFSFVPSCGACVPCQSGRPALCEPGARANTHGELLTGSKPFHRAGGERLNHHLGVSAFAERTVVSAASLIRIPSHIPLEKAALFGCAVLTGVGAVINTARPTPGTAVAVFGLGGVGLSAVMGAHLAGCHPVIAVDPLDAKLELATSLGATHAVKAGDDAPDVIRDITGGGAHCTVEAVGSARVLTAAYNATRRGGQTVSAGLPHPDQRAELPAALLVGEERQVTGSYMGSAVPRRDIPRLLALHEAGRLPVDALHTQTLGLAEINTGFDALAAGAAVRQLVTPGTLPSGGANGEA</sequence>
<dbReference type="RefSeq" id="WP_329512417.1">
    <property type="nucleotide sequence ID" value="NZ_BAAAYZ010000119.1"/>
</dbReference>
<name>A0ABU7FVZ7_9ACTN</name>
<dbReference type="PANTHER" id="PTHR43880">
    <property type="entry name" value="ALCOHOL DEHYDROGENASE"/>
    <property type="match status" value="1"/>
</dbReference>
<dbReference type="SUPFAM" id="SSF50129">
    <property type="entry name" value="GroES-like"/>
    <property type="match status" value="2"/>
</dbReference>
<keyword evidence="3 6" id="KW-0862">Zinc</keyword>
<dbReference type="Pfam" id="PF00107">
    <property type="entry name" value="ADH_zinc_N"/>
    <property type="match status" value="1"/>
</dbReference>